<dbReference type="InterPro" id="IPR027417">
    <property type="entry name" value="P-loop_NTPase"/>
</dbReference>
<dbReference type="NCBIfam" id="TIGR01189">
    <property type="entry name" value="ccmA"/>
    <property type="match status" value="1"/>
</dbReference>
<dbReference type="STRING" id="479434.Sthe_1412"/>
<proteinExistence type="inferred from homology"/>
<reference evidence="9" key="1">
    <citation type="submission" date="2009-11" db="EMBL/GenBank/DDBJ databases">
        <title>The complete chromosome 1 of Sphaerobacter thermophilus DSM 20745.</title>
        <authorList>
            <person name="Lucas S."/>
            <person name="Copeland A."/>
            <person name="Lapidus A."/>
            <person name="Glavina del Rio T."/>
            <person name="Dalin E."/>
            <person name="Tice H."/>
            <person name="Bruce D."/>
            <person name="Goodwin L."/>
            <person name="Pitluck S."/>
            <person name="Kyrpides N."/>
            <person name="Mavromatis K."/>
            <person name="Ivanova N."/>
            <person name="Mikhailova N."/>
            <person name="LaButti K.M."/>
            <person name="Clum A."/>
            <person name="Sun H.I."/>
            <person name="Brettin T."/>
            <person name="Detter J.C."/>
            <person name="Han C."/>
            <person name="Larimer F."/>
            <person name="Land M."/>
            <person name="Hauser L."/>
            <person name="Markowitz V."/>
            <person name="Cheng J.F."/>
            <person name="Hugenholtz P."/>
            <person name="Woyke T."/>
            <person name="Wu D."/>
            <person name="Steenblock K."/>
            <person name="Schneider S."/>
            <person name="Pukall R."/>
            <person name="Goeker M."/>
            <person name="Klenk H.P."/>
            <person name="Eisen J.A."/>
        </authorList>
    </citation>
    <scope>NUCLEOTIDE SEQUENCE [LARGE SCALE GENOMIC DNA]</scope>
    <source>
        <strain evidence="9">ATCC 49802 / DSM 20745 / S 6022</strain>
    </source>
</reference>
<dbReference type="SUPFAM" id="SSF52540">
    <property type="entry name" value="P-loop containing nucleoside triphosphate hydrolases"/>
    <property type="match status" value="1"/>
</dbReference>
<dbReference type="PANTHER" id="PTHR43335">
    <property type="entry name" value="ABC TRANSPORTER, ATP-BINDING PROTEIN"/>
    <property type="match status" value="1"/>
</dbReference>
<reference evidence="8 9" key="2">
    <citation type="journal article" date="2010" name="Stand. Genomic Sci.">
        <title>Complete genome sequence of Desulfohalobium retbaense type strain (HR(100)).</title>
        <authorList>
            <person name="Spring S."/>
            <person name="Nolan M."/>
            <person name="Lapidus A."/>
            <person name="Glavina Del Rio T."/>
            <person name="Copeland A."/>
            <person name="Tice H."/>
            <person name="Cheng J.F."/>
            <person name="Lucas S."/>
            <person name="Land M."/>
            <person name="Chen F."/>
            <person name="Bruce D."/>
            <person name="Goodwin L."/>
            <person name="Pitluck S."/>
            <person name="Ivanova N."/>
            <person name="Mavromatis K."/>
            <person name="Mikhailova N."/>
            <person name="Pati A."/>
            <person name="Chen A."/>
            <person name="Palaniappan K."/>
            <person name="Hauser L."/>
            <person name="Chang Y.J."/>
            <person name="Jeffries C.D."/>
            <person name="Munk C."/>
            <person name="Kiss H."/>
            <person name="Chain P."/>
            <person name="Han C."/>
            <person name="Brettin T."/>
            <person name="Detter J.C."/>
            <person name="Schuler E."/>
            <person name="Goker M."/>
            <person name="Rohde M."/>
            <person name="Bristow J."/>
            <person name="Eisen J.A."/>
            <person name="Markowitz V."/>
            <person name="Hugenholtz P."/>
            <person name="Kyrpides N.C."/>
            <person name="Klenk H.P."/>
        </authorList>
    </citation>
    <scope>NUCLEOTIDE SEQUENCE [LARGE SCALE GENOMIC DNA]</scope>
    <source>
        <strain evidence="9">ATCC 49802 / DSM 20745 / S 6022</strain>
    </source>
</reference>
<keyword evidence="2" id="KW-0813">Transport</keyword>
<dbReference type="GO" id="GO:0005524">
    <property type="term" value="F:ATP binding"/>
    <property type="evidence" value="ECO:0007669"/>
    <property type="project" value="UniProtKB-KW"/>
</dbReference>
<dbReference type="GO" id="GO:0022857">
    <property type="term" value="F:transmembrane transporter activity"/>
    <property type="evidence" value="ECO:0007669"/>
    <property type="project" value="InterPro"/>
</dbReference>
<evidence type="ECO:0000256" key="6">
    <source>
        <dbReference type="SAM" id="MobiDB-lite"/>
    </source>
</evidence>
<dbReference type="Gene3D" id="3.40.50.300">
    <property type="entry name" value="P-loop containing nucleotide triphosphate hydrolases"/>
    <property type="match status" value="1"/>
</dbReference>
<protein>
    <submittedName>
        <fullName evidence="8">Heme exporter protein CcmA</fullName>
    </submittedName>
</protein>
<dbReference type="InterPro" id="IPR003593">
    <property type="entry name" value="AAA+_ATPase"/>
</dbReference>
<dbReference type="InParanoid" id="D1C3N0"/>
<dbReference type="EMBL" id="CP001823">
    <property type="protein sequence ID" value="ACZ38847.1"/>
    <property type="molecule type" value="Genomic_DNA"/>
</dbReference>
<comment type="similarity">
    <text evidence="1">Belongs to the ABC transporter superfamily.</text>
</comment>
<evidence type="ECO:0000256" key="5">
    <source>
        <dbReference type="ARBA" id="ARBA00022840"/>
    </source>
</evidence>
<dbReference type="OrthoDB" id="9804819at2"/>
<sequence length="249" mass="26966">MSDTRLRGAPPDIASGSAPPSVRVVGVTKRFGRRGVLRGITLTVQPGERVALLGPNGAGKTTLLRILATLSRPTTGTVEIAGMRPDRDAQAVRSRLGVVAHQSYLYDDLTAEENLRFYARMYAVENAAARIDEVLDRVGLTGWRNERVRTFSRGMQQRLALARATLHRPSVLLLDEPDSALDRAGVRILARLVEEHAAAGGTVVMTTHDLGLGLEVADRVVLLQHGQVVLDAPAADLGVAEIERRLGYR</sequence>
<name>D1C3N0_SPHTD</name>
<dbReference type="InterPro" id="IPR003439">
    <property type="entry name" value="ABC_transporter-like_ATP-bd"/>
</dbReference>
<dbReference type="Pfam" id="PF00005">
    <property type="entry name" value="ABC_tran"/>
    <property type="match status" value="1"/>
</dbReference>
<evidence type="ECO:0000256" key="2">
    <source>
        <dbReference type="ARBA" id="ARBA00022448"/>
    </source>
</evidence>
<evidence type="ECO:0000256" key="1">
    <source>
        <dbReference type="ARBA" id="ARBA00005417"/>
    </source>
</evidence>
<keyword evidence="3" id="KW-0547">Nucleotide-binding</keyword>
<dbReference type="CDD" id="cd03230">
    <property type="entry name" value="ABC_DR_subfamily_A"/>
    <property type="match status" value="1"/>
</dbReference>
<dbReference type="PROSITE" id="PS50893">
    <property type="entry name" value="ABC_TRANSPORTER_2"/>
    <property type="match status" value="1"/>
</dbReference>
<evidence type="ECO:0000256" key="4">
    <source>
        <dbReference type="ARBA" id="ARBA00022748"/>
    </source>
</evidence>
<keyword evidence="9" id="KW-1185">Reference proteome</keyword>
<dbReference type="Proteomes" id="UP000002027">
    <property type="component" value="Chromosome 1"/>
</dbReference>
<dbReference type="GO" id="GO:0017004">
    <property type="term" value="P:cytochrome complex assembly"/>
    <property type="evidence" value="ECO:0007669"/>
    <property type="project" value="UniProtKB-KW"/>
</dbReference>
<evidence type="ECO:0000256" key="3">
    <source>
        <dbReference type="ARBA" id="ARBA00022741"/>
    </source>
</evidence>
<feature type="region of interest" description="Disordered" evidence="6">
    <location>
        <begin position="1"/>
        <end position="20"/>
    </location>
</feature>
<dbReference type="RefSeq" id="WP_012871894.1">
    <property type="nucleotide sequence ID" value="NC_013523.1"/>
</dbReference>
<organism evidence="8 9">
    <name type="scientific">Sphaerobacter thermophilus (strain ATCC 49802 / DSM 20745 / KCCM 41009 / NCIMB 13125 / S 6022)</name>
    <dbReference type="NCBI Taxonomy" id="479434"/>
    <lineage>
        <taxon>Bacteria</taxon>
        <taxon>Pseudomonadati</taxon>
        <taxon>Thermomicrobiota</taxon>
        <taxon>Thermomicrobia</taxon>
        <taxon>Sphaerobacterales</taxon>
        <taxon>Sphaerobacterineae</taxon>
        <taxon>Sphaerobacteraceae</taxon>
        <taxon>Sphaerobacter</taxon>
    </lineage>
</organism>
<keyword evidence="5" id="KW-0067">ATP-binding</keyword>
<accession>D1C3N0</accession>
<evidence type="ECO:0000313" key="8">
    <source>
        <dbReference type="EMBL" id="ACZ38847.1"/>
    </source>
</evidence>
<dbReference type="HOGENOM" id="CLU_000604_1_2_0"/>
<dbReference type="KEGG" id="sti:Sthe_1412"/>
<keyword evidence="4" id="KW-0201">Cytochrome c-type biogenesis</keyword>
<dbReference type="GO" id="GO:0016887">
    <property type="term" value="F:ATP hydrolysis activity"/>
    <property type="evidence" value="ECO:0007669"/>
    <property type="project" value="InterPro"/>
</dbReference>
<dbReference type="eggNOG" id="COG1131">
    <property type="taxonomic scope" value="Bacteria"/>
</dbReference>
<dbReference type="AlphaFoldDB" id="D1C3N0"/>
<gene>
    <name evidence="8" type="ordered locus">Sthe_1412</name>
</gene>
<evidence type="ECO:0000313" key="9">
    <source>
        <dbReference type="Proteomes" id="UP000002027"/>
    </source>
</evidence>
<dbReference type="SMART" id="SM00382">
    <property type="entry name" value="AAA"/>
    <property type="match status" value="1"/>
</dbReference>
<evidence type="ECO:0000259" key="7">
    <source>
        <dbReference type="PROSITE" id="PS50893"/>
    </source>
</evidence>
<feature type="domain" description="ABC transporter" evidence="7">
    <location>
        <begin position="22"/>
        <end position="242"/>
    </location>
</feature>
<dbReference type="InterPro" id="IPR005895">
    <property type="entry name" value="ABC_transptr_haem_export_CcmA"/>
</dbReference>